<dbReference type="EMBL" id="JAQQEZ010000059">
    <property type="protein sequence ID" value="MFM0007405.1"/>
    <property type="molecule type" value="Genomic_DNA"/>
</dbReference>
<comment type="caution">
    <text evidence="1">The sequence shown here is derived from an EMBL/GenBank/DDBJ whole genome shotgun (WGS) entry which is preliminary data.</text>
</comment>
<accession>A0ABW9B3J4</accession>
<gene>
    <name evidence="1" type="ORF">PQR57_41455</name>
</gene>
<dbReference type="RefSeq" id="WP_243658501.1">
    <property type="nucleotide sequence ID" value="NZ_JAQQEZ010000059.1"/>
</dbReference>
<reference evidence="1 2" key="1">
    <citation type="journal article" date="2024" name="Chem. Sci.">
        <title>Discovery of megapolipeptins by genome mining of a Burkholderiales bacteria collection.</title>
        <authorList>
            <person name="Paulo B.S."/>
            <person name="Recchia M.J.J."/>
            <person name="Lee S."/>
            <person name="Fergusson C.H."/>
            <person name="Romanowski S.B."/>
            <person name="Hernandez A."/>
            <person name="Krull N."/>
            <person name="Liu D.Y."/>
            <person name="Cavanagh H."/>
            <person name="Bos A."/>
            <person name="Gray C.A."/>
            <person name="Murphy B.T."/>
            <person name="Linington R.G."/>
            <person name="Eustaquio A.S."/>
        </authorList>
    </citation>
    <scope>NUCLEOTIDE SEQUENCE [LARGE SCALE GENOMIC DNA]</scope>
    <source>
        <strain evidence="1 2">RL17-350-BIC-A</strain>
    </source>
</reference>
<organism evidence="1 2">
    <name type="scientific">Paraburkholderia dipogonis</name>
    <dbReference type="NCBI Taxonomy" id="1211383"/>
    <lineage>
        <taxon>Bacteria</taxon>
        <taxon>Pseudomonadati</taxon>
        <taxon>Pseudomonadota</taxon>
        <taxon>Betaproteobacteria</taxon>
        <taxon>Burkholderiales</taxon>
        <taxon>Burkholderiaceae</taxon>
        <taxon>Paraburkholderia</taxon>
    </lineage>
</organism>
<evidence type="ECO:0000313" key="2">
    <source>
        <dbReference type="Proteomes" id="UP001629230"/>
    </source>
</evidence>
<name>A0ABW9B3J4_9BURK</name>
<proteinExistence type="predicted"/>
<protein>
    <submittedName>
        <fullName evidence="1">Uncharacterized protein</fullName>
    </submittedName>
</protein>
<evidence type="ECO:0000313" key="1">
    <source>
        <dbReference type="EMBL" id="MFM0007405.1"/>
    </source>
</evidence>
<sequence length="81" mass="9120">MSAPADKKSRAAFEETMQLPSVDNFVKDQQHGITYNICAYRKLSWDEMMRAVQVFNQQQGGRPPRQGAVVKIFSVMGLNDG</sequence>
<dbReference type="Proteomes" id="UP001629230">
    <property type="component" value="Unassembled WGS sequence"/>
</dbReference>
<keyword evidence="2" id="KW-1185">Reference proteome</keyword>